<dbReference type="Proteomes" id="UP000015103">
    <property type="component" value="Unassembled WGS sequence"/>
</dbReference>
<sequence length="529" mass="58358">MPEPVPVGSSGTSAIFITIDDEVYGVGENVVGFLGIGDIENTVTPIKLDLLCGKHVIGFASGSTHTVAYTKEGELYSWGDNNLGKLGNGTILCRDTPGRVLLPEDVKVIQAACGDRYTAAITSAFKVLHWGDIDWSNGASQTLPLYLEFPEDVQIHSLCCGAFHAVALSSYGQVYTWGCGDMGQLGRRRITEVEVTPRLVEGQITGQLMKEIACTMLASVVLTADGRVYAWGHNRDGELGLDIDIETISSPQQVKIEEVIRSIAAANMGSIITGISHSNAIYKWGSEVSGRNIPQVVQVDNIINAYASCPIPRSCRITEQNIRITQELKNFSEVVDGGFVIRDIGNTLFNNKEYSDLTLRLSDGVIYVHKVILCSFCEHFKSMLEGPWAENGKKEIDLTRYNPQAYRAFVRYIYTGKLDQSLSGPQLIELCDIAESYFESELKKMVIARFPTCLTVENAAELYCIASSQPCEDIKELCCNFVSTRLEAVILTDGFDKLKGDLCKNLVKRAVQIKRYNPTLRKIVEVLFK</sequence>
<dbReference type="InterPro" id="IPR011333">
    <property type="entry name" value="SKP1/BTB/POZ_sf"/>
</dbReference>
<dbReference type="PRINTS" id="PR00633">
    <property type="entry name" value="RCCNDNSATION"/>
</dbReference>
<dbReference type="Gene3D" id="2.130.10.30">
    <property type="entry name" value="Regulator of chromosome condensation 1/beta-lactamase-inhibitor protein II"/>
    <property type="match status" value="2"/>
</dbReference>
<dbReference type="InterPro" id="IPR000210">
    <property type="entry name" value="BTB/POZ_dom"/>
</dbReference>
<dbReference type="Pfam" id="PF00651">
    <property type="entry name" value="BTB"/>
    <property type="match status" value="1"/>
</dbReference>
<dbReference type="InterPro" id="IPR051625">
    <property type="entry name" value="Signaling_Regulatory_Domain"/>
</dbReference>
<dbReference type="InterPro" id="IPR000408">
    <property type="entry name" value="Reg_chr_condens"/>
</dbReference>
<accession>T1IG44</accession>
<dbReference type="AlphaFoldDB" id="T1IG44"/>
<dbReference type="Pfam" id="PF00415">
    <property type="entry name" value="RCC1"/>
    <property type="match status" value="4"/>
</dbReference>
<dbReference type="EnsemblMetazoa" id="RPRC015263-RA">
    <property type="protein sequence ID" value="RPRC015263-PA"/>
    <property type="gene ID" value="RPRC015263"/>
</dbReference>
<dbReference type="PANTHER" id="PTHR22872:SF9">
    <property type="entry name" value="X-LINKED RETINITIS PIGMENTOSA GTPASE REGULATOR"/>
    <property type="match status" value="1"/>
</dbReference>
<dbReference type="EMBL" id="ACPB03002684">
    <property type="status" value="NOT_ANNOTATED_CDS"/>
    <property type="molecule type" value="Genomic_DNA"/>
</dbReference>
<dbReference type="InterPro" id="IPR009091">
    <property type="entry name" value="RCC1/BLIP-II"/>
</dbReference>
<dbReference type="PANTHER" id="PTHR22872">
    <property type="entry name" value="BTK-BINDING PROTEIN-RELATED"/>
    <property type="match status" value="1"/>
</dbReference>
<evidence type="ECO:0000256" key="1">
    <source>
        <dbReference type="ARBA" id="ARBA00022737"/>
    </source>
</evidence>
<dbReference type="Gene3D" id="3.30.710.10">
    <property type="entry name" value="Potassium Channel Kv1.1, Chain A"/>
    <property type="match status" value="1"/>
</dbReference>
<protein>
    <submittedName>
        <fullName evidence="2">BTB domain-containing protein</fullName>
    </submittedName>
</protein>
<dbReference type="OMA" id="PVACEYT"/>
<name>T1IG44_RHOPR</name>
<dbReference type="PROSITE" id="PS50012">
    <property type="entry name" value="RCC1_3"/>
    <property type="match status" value="4"/>
</dbReference>
<dbReference type="VEuPathDB" id="VectorBase:RPRC015263"/>
<organism evidence="2 3">
    <name type="scientific">Rhodnius prolixus</name>
    <name type="common">Triatomid bug</name>
    <dbReference type="NCBI Taxonomy" id="13249"/>
    <lineage>
        <taxon>Eukaryota</taxon>
        <taxon>Metazoa</taxon>
        <taxon>Ecdysozoa</taxon>
        <taxon>Arthropoda</taxon>
        <taxon>Hexapoda</taxon>
        <taxon>Insecta</taxon>
        <taxon>Pterygota</taxon>
        <taxon>Neoptera</taxon>
        <taxon>Paraneoptera</taxon>
        <taxon>Hemiptera</taxon>
        <taxon>Heteroptera</taxon>
        <taxon>Panheteroptera</taxon>
        <taxon>Cimicomorpha</taxon>
        <taxon>Reduviidae</taxon>
        <taxon>Triatominae</taxon>
        <taxon>Rhodnius</taxon>
    </lineage>
</organism>
<dbReference type="SUPFAM" id="SSF54695">
    <property type="entry name" value="POZ domain"/>
    <property type="match status" value="1"/>
</dbReference>
<evidence type="ECO:0000313" key="2">
    <source>
        <dbReference type="EnsemblMetazoa" id="RPRC015263-PA"/>
    </source>
</evidence>
<dbReference type="InParanoid" id="T1IG44"/>
<dbReference type="SUPFAM" id="SSF50985">
    <property type="entry name" value="RCC1/BLIP-II"/>
    <property type="match status" value="1"/>
</dbReference>
<keyword evidence="1" id="KW-0677">Repeat</keyword>
<dbReference type="STRING" id="13249.T1IG44"/>
<reference evidence="2" key="1">
    <citation type="submission" date="2015-05" db="UniProtKB">
        <authorList>
            <consortium name="EnsemblMetazoa"/>
        </authorList>
    </citation>
    <scope>IDENTIFICATION</scope>
</reference>
<dbReference type="SMART" id="SM00225">
    <property type="entry name" value="BTB"/>
    <property type="match status" value="1"/>
</dbReference>
<keyword evidence="3" id="KW-1185">Reference proteome</keyword>
<dbReference type="HOGENOM" id="CLU_029788_2_1_1"/>
<evidence type="ECO:0000313" key="3">
    <source>
        <dbReference type="Proteomes" id="UP000015103"/>
    </source>
</evidence>
<dbReference type="PROSITE" id="PS00626">
    <property type="entry name" value="RCC1_2"/>
    <property type="match status" value="1"/>
</dbReference>
<dbReference type="eggNOG" id="KOG1426">
    <property type="taxonomic scope" value="Eukaryota"/>
</dbReference>
<dbReference type="PROSITE" id="PS50097">
    <property type="entry name" value="BTB"/>
    <property type="match status" value="1"/>
</dbReference>
<proteinExistence type="predicted"/>